<dbReference type="EMBL" id="JAAFZH010000006">
    <property type="protein sequence ID" value="NDU96401.1"/>
    <property type="molecule type" value="Genomic_DNA"/>
</dbReference>
<evidence type="ECO:0000256" key="2">
    <source>
        <dbReference type="ARBA" id="ARBA00023157"/>
    </source>
</evidence>
<dbReference type="SMART" id="SM00560">
    <property type="entry name" value="LamGL"/>
    <property type="match status" value="1"/>
</dbReference>
<protein>
    <submittedName>
        <fullName evidence="4">LamG domain-containing protein</fullName>
    </submittedName>
</protein>
<proteinExistence type="predicted"/>
<dbReference type="PANTHER" id="PTHR47635:SF2">
    <property type="entry name" value="LAMG-LIKE JELLYROLL FOLD DOMAIN-CONTAINING PROTEIN"/>
    <property type="match status" value="1"/>
</dbReference>
<dbReference type="Gene3D" id="2.60.120.200">
    <property type="match status" value="1"/>
</dbReference>
<feature type="domain" description="LamG-like jellyroll fold" evidence="3">
    <location>
        <begin position="107"/>
        <end position="267"/>
    </location>
</feature>
<dbReference type="Pfam" id="PF13385">
    <property type="entry name" value="Laminin_G_3"/>
    <property type="match status" value="1"/>
</dbReference>
<dbReference type="RefSeq" id="WP_163950399.1">
    <property type="nucleotide sequence ID" value="NZ_JAAFZH010000006.1"/>
</dbReference>
<organism evidence="4 5">
    <name type="scientific">Spirosoma terrae</name>
    <dbReference type="NCBI Taxonomy" id="1968276"/>
    <lineage>
        <taxon>Bacteria</taxon>
        <taxon>Pseudomonadati</taxon>
        <taxon>Bacteroidota</taxon>
        <taxon>Cytophagia</taxon>
        <taxon>Cytophagales</taxon>
        <taxon>Cytophagaceae</taxon>
        <taxon>Spirosoma</taxon>
    </lineage>
</organism>
<gene>
    <name evidence="4" type="ORF">GK108_16090</name>
</gene>
<comment type="caution">
    <text evidence="4">The sequence shown here is derived from an EMBL/GenBank/DDBJ whole genome shotgun (WGS) entry which is preliminary data.</text>
</comment>
<keyword evidence="2" id="KW-1015">Disulfide bond</keyword>
<dbReference type="AlphaFoldDB" id="A0A6L9LB43"/>
<dbReference type="Proteomes" id="UP000474175">
    <property type="component" value="Unassembled WGS sequence"/>
</dbReference>
<evidence type="ECO:0000313" key="5">
    <source>
        <dbReference type="Proteomes" id="UP000474175"/>
    </source>
</evidence>
<evidence type="ECO:0000256" key="1">
    <source>
        <dbReference type="ARBA" id="ARBA00022729"/>
    </source>
</evidence>
<dbReference type="PANTHER" id="PTHR47635">
    <property type="entry name" value="CUB DOMAIN-CONTAINING PROTEIN"/>
    <property type="match status" value="1"/>
</dbReference>
<dbReference type="GO" id="GO:0005975">
    <property type="term" value="P:carbohydrate metabolic process"/>
    <property type="evidence" value="ECO:0007669"/>
    <property type="project" value="UniProtKB-ARBA"/>
</dbReference>
<dbReference type="PROSITE" id="PS51257">
    <property type="entry name" value="PROKAR_LIPOPROTEIN"/>
    <property type="match status" value="1"/>
</dbReference>
<accession>A0A6L9LB43</accession>
<evidence type="ECO:0000259" key="3">
    <source>
        <dbReference type="SMART" id="SM00560"/>
    </source>
</evidence>
<dbReference type="InterPro" id="IPR006558">
    <property type="entry name" value="LamG-like"/>
</dbReference>
<evidence type="ECO:0000313" key="4">
    <source>
        <dbReference type="EMBL" id="NDU96401.1"/>
    </source>
</evidence>
<dbReference type="SUPFAM" id="SSF49899">
    <property type="entry name" value="Concanavalin A-like lectins/glucanases"/>
    <property type="match status" value="1"/>
</dbReference>
<name>A0A6L9LB43_9BACT</name>
<keyword evidence="5" id="KW-1185">Reference proteome</keyword>
<keyword evidence="1" id="KW-0732">Signal</keyword>
<reference evidence="4 5" key="1">
    <citation type="submission" date="2020-02" db="EMBL/GenBank/DDBJ databases">
        <title>Draft genome sequence of two Spirosoma agri KCTC 52727 and Spirosoma terrae KCTC 52035.</title>
        <authorList>
            <person name="Rojas J."/>
            <person name="Ambika Manirajan B."/>
            <person name="Suarez C."/>
            <person name="Ratering S."/>
            <person name="Schnell S."/>
        </authorList>
    </citation>
    <scope>NUCLEOTIDE SEQUENCE [LARGE SCALE GENOMIC DNA]</scope>
    <source>
        <strain evidence="4 5">KCTC 52035</strain>
    </source>
</reference>
<dbReference type="InterPro" id="IPR013320">
    <property type="entry name" value="ConA-like_dom_sf"/>
</dbReference>
<dbReference type="GO" id="GO:0004553">
    <property type="term" value="F:hydrolase activity, hydrolyzing O-glycosyl compounds"/>
    <property type="evidence" value="ECO:0007669"/>
    <property type="project" value="UniProtKB-ARBA"/>
</dbReference>
<sequence length="280" mass="29874">MKLIQSKATLLLGGLLTMSLSGCYEKFDPKSYAPALSIGGFSSSSEIGKANLVGYWPFDGDYTDKVSNKAGTPTGTTFVNGLKGQAMKGAQKGYMLFDPTDAILKMQSFTLGYWVNSQSTTAAGGIIGLVGLSQSNGFWGNIETFFENGGSGNDGIFKAHIQNGSKDAWVTKEGIINLYNSWNHIALSYNAATSTFTLYVNGNKAATSAVTNFGALAWNKPGKMVFGTVQFQTDPSLTSESTSQSWASYLTGALDEVRLYNAALTDDQINALVKLESRGN</sequence>